<dbReference type="SMART" id="SM00065">
    <property type="entry name" value="GAF"/>
    <property type="match status" value="1"/>
</dbReference>
<dbReference type="InterPro" id="IPR036890">
    <property type="entry name" value="HATPase_C_sf"/>
</dbReference>
<dbReference type="PRINTS" id="PR00344">
    <property type="entry name" value="BCTRLSENSOR"/>
</dbReference>
<dbReference type="CDD" id="cd00082">
    <property type="entry name" value="HisKA"/>
    <property type="match status" value="1"/>
</dbReference>
<dbReference type="PANTHER" id="PTHR43102">
    <property type="entry name" value="SLR1143 PROTEIN"/>
    <property type="match status" value="1"/>
</dbReference>
<dbReference type="Gene3D" id="3.30.565.10">
    <property type="entry name" value="Histidine kinase-like ATPase, C-terminal domain"/>
    <property type="match status" value="1"/>
</dbReference>
<comment type="caution">
    <text evidence="7">The sequence shown here is derived from an EMBL/GenBank/DDBJ whole genome shotgun (WGS) entry which is preliminary data.</text>
</comment>
<keyword evidence="5" id="KW-0902">Two-component regulatory system</keyword>
<dbReference type="Proteomes" id="UP001235303">
    <property type="component" value="Unassembled WGS sequence"/>
</dbReference>
<dbReference type="SUPFAM" id="SSF55874">
    <property type="entry name" value="ATPase domain of HSP90 chaperone/DNA topoisomerase II/histidine kinase"/>
    <property type="match status" value="1"/>
</dbReference>
<evidence type="ECO:0000256" key="2">
    <source>
        <dbReference type="ARBA" id="ARBA00012438"/>
    </source>
</evidence>
<dbReference type="PANTHER" id="PTHR43102:SF2">
    <property type="entry name" value="GAF DOMAIN-CONTAINING PROTEIN"/>
    <property type="match status" value="1"/>
</dbReference>
<dbReference type="InterPro" id="IPR003661">
    <property type="entry name" value="HisK_dim/P_dom"/>
</dbReference>
<dbReference type="InterPro" id="IPR005467">
    <property type="entry name" value="His_kinase_dom"/>
</dbReference>
<keyword evidence="7" id="KW-0547">Nucleotide-binding</keyword>
<evidence type="ECO:0000256" key="5">
    <source>
        <dbReference type="ARBA" id="ARBA00023012"/>
    </source>
</evidence>
<keyword evidence="8" id="KW-1185">Reference proteome</keyword>
<dbReference type="Gene3D" id="3.30.450.40">
    <property type="match status" value="1"/>
</dbReference>
<protein>
    <recommendedName>
        <fullName evidence="2">histidine kinase</fullName>
        <ecNumber evidence="2">2.7.13.3</ecNumber>
    </recommendedName>
</protein>
<evidence type="ECO:0000313" key="7">
    <source>
        <dbReference type="EMBL" id="MDJ1168557.1"/>
    </source>
</evidence>
<comment type="catalytic activity">
    <reaction evidence="1">
        <text>ATP + protein L-histidine = ADP + protein N-phospho-L-histidine.</text>
        <dbReference type="EC" id="2.7.13.3"/>
    </reaction>
</comment>
<dbReference type="Gene3D" id="1.10.287.130">
    <property type="match status" value="1"/>
</dbReference>
<dbReference type="InterPro" id="IPR004358">
    <property type="entry name" value="Sig_transdc_His_kin-like_C"/>
</dbReference>
<dbReference type="Pfam" id="PF01590">
    <property type="entry name" value="GAF"/>
    <property type="match status" value="1"/>
</dbReference>
<keyword evidence="3" id="KW-0597">Phosphoprotein</keyword>
<reference evidence="7 8" key="1">
    <citation type="submission" date="2023-01" db="EMBL/GenBank/DDBJ databases">
        <title>Novel diversity within Roseofilum (Cyanobacteria; Desertifilaceae) from marine benthic mats with descriptions of four novel species.</title>
        <authorList>
            <person name="Wang Y."/>
            <person name="Berthold D.E."/>
            <person name="Hu J."/>
            <person name="Lefler F.W."/>
            <person name="Laughinghouse H.D. IV."/>
        </authorList>
    </citation>
    <scope>NUCLEOTIDE SEQUENCE [LARGE SCALE GENOMIC DNA]</scope>
    <source>
        <strain evidence="7 8">BLCC-M154</strain>
    </source>
</reference>
<evidence type="ECO:0000256" key="3">
    <source>
        <dbReference type="ARBA" id="ARBA00022553"/>
    </source>
</evidence>
<dbReference type="SMART" id="SM00388">
    <property type="entry name" value="HisKA"/>
    <property type="match status" value="1"/>
</dbReference>
<organism evidence="7 8">
    <name type="scientific">Roseofilum acuticapitatum BLCC-M154</name>
    <dbReference type="NCBI Taxonomy" id="3022444"/>
    <lineage>
        <taxon>Bacteria</taxon>
        <taxon>Bacillati</taxon>
        <taxon>Cyanobacteriota</taxon>
        <taxon>Cyanophyceae</taxon>
        <taxon>Desertifilales</taxon>
        <taxon>Desertifilaceae</taxon>
        <taxon>Roseofilum</taxon>
        <taxon>Roseofilum acuticapitatum</taxon>
    </lineage>
</organism>
<dbReference type="InterPro" id="IPR036097">
    <property type="entry name" value="HisK_dim/P_sf"/>
</dbReference>
<proteinExistence type="predicted"/>
<dbReference type="EC" id="2.7.13.3" evidence="2"/>
<dbReference type="GO" id="GO:0005524">
    <property type="term" value="F:ATP binding"/>
    <property type="evidence" value="ECO:0007669"/>
    <property type="project" value="UniProtKB-KW"/>
</dbReference>
<dbReference type="InterPro" id="IPR029016">
    <property type="entry name" value="GAF-like_dom_sf"/>
</dbReference>
<sequence>MKIPPIPSHETERLQALENYDILDTAAEEAFDDLTQLAAYICDTPIALVSLVDQNRQWFKSKVGIDAAETPREIAFCAHAINQPDRLLVVPNTLEDDRFATNPLVTSEPNIRFYAGTPLVTPDGYPIGTLCTIDRVPRDLSDEQLKALKALGRQVISQMELRLKFRHLQQTQAQLIQSAKMSALGQLVAGVAHEINNPTAFIQGNLHHLGEYSQELLSLAQAYQNHYPNPPETLQNLLENLDLEFLGQDLQELLKSTQVGIDRIQTIVNSLRKFSRLDESDYKRVDLQEAIEHNLLLLGHRLTPNGDRPPITIIREYSDLPPISCYPRQLNQAIMHILNNAIDALEEHTVLKKTLKISTLSLQEQAVRLSITDNGIGISEAIQEQIFQPFFTTKLGKNHNGLGLYISYQIITEQHQGQLYCHSNLHQGTELIVELPIA</sequence>
<evidence type="ECO:0000313" key="8">
    <source>
        <dbReference type="Proteomes" id="UP001235303"/>
    </source>
</evidence>
<gene>
    <name evidence="7" type="ORF">PMG71_03865</name>
</gene>
<dbReference type="InterPro" id="IPR003018">
    <property type="entry name" value="GAF"/>
</dbReference>
<dbReference type="RefSeq" id="WP_283752319.1">
    <property type="nucleotide sequence ID" value="NZ_JAQOSP010000026.1"/>
</dbReference>
<dbReference type="SUPFAM" id="SSF55781">
    <property type="entry name" value="GAF domain-like"/>
    <property type="match status" value="1"/>
</dbReference>
<accession>A0ABT7ANT8</accession>
<dbReference type="SUPFAM" id="SSF47384">
    <property type="entry name" value="Homodimeric domain of signal transducing histidine kinase"/>
    <property type="match status" value="1"/>
</dbReference>
<keyword evidence="7" id="KW-0067">ATP-binding</keyword>
<evidence type="ECO:0000259" key="6">
    <source>
        <dbReference type="PROSITE" id="PS50109"/>
    </source>
</evidence>
<dbReference type="Pfam" id="PF02518">
    <property type="entry name" value="HATPase_c"/>
    <property type="match status" value="1"/>
</dbReference>
<name>A0ABT7ANT8_9CYAN</name>
<keyword evidence="4" id="KW-0808">Transferase</keyword>
<dbReference type="EMBL" id="JAQOSP010000026">
    <property type="protein sequence ID" value="MDJ1168557.1"/>
    <property type="molecule type" value="Genomic_DNA"/>
</dbReference>
<feature type="domain" description="Histidine kinase" evidence="6">
    <location>
        <begin position="190"/>
        <end position="438"/>
    </location>
</feature>
<dbReference type="PROSITE" id="PS50109">
    <property type="entry name" value="HIS_KIN"/>
    <property type="match status" value="1"/>
</dbReference>
<evidence type="ECO:0000256" key="4">
    <source>
        <dbReference type="ARBA" id="ARBA00022777"/>
    </source>
</evidence>
<dbReference type="SMART" id="SM00387">
    <property type="entry name" value="HATPase_c"/>
    <property type="match status" value="1"/>
</dbReference>
<keyword evidence="4" id="KW-0418">Kinase</keyword>
<evidence type="ECO:0000256" key="1">
    <source>
        <dbReference type="ARBA" id="ARBA00000085"/>
    </source>
</evidence>
<dbReference type="InterPro" id="IPR003594">
    <property type="entry name" value="HATPase_dom"/>
</dbReference>